<proteinExistence type="predicted"/>
<evidence type="ECO:0000313" key="3">
    <source>
        <dbReference type="Proteomes" id="UP001349994"/>
    </source>
</evidence>
<evidence type="ECO:0000313" key="2">
    <source>
        <dbReference type="EMBL" id="MEC4175353.1"/>
    </source>
</evidence>
<dbReference type="Proteomes" id="UP001349994">
    <property type="component" value="Unassembled WGS sequence"/>
</dbReference>
<dbReference type="EMBL" id="JAYMFF010000002">
    <property type="protein sequence ID" value="MEC4175353.1"/>
    <property type="molecule type" value="Genomic_DNA"/>
</dbReference>
<comment type="caution">
    <text evidence="2">The sequence shown here is derived from an EMBL/GenBank/DDBJ whole genome shotgun (WGS) entry which is preliminary data.</text>
</comment>
<sequence length="134" mass="14415">MSLLAVERIAFERDRMVLLVRVPGGAQAHLGPDAAARLREARPFLAGHACLNAEGAPFGAILERTSLPHVLEHLVIDFQAEATADHRSATTFVGTTEWLNEREGLARVAVNFTDDLIALAALKAACALMEGMVE</sequence>
<keyword evidence="3" id="KW-1185">Reference proteome</keyword>
<protein>
    <recommendedName>
        <fullName evidence="1">Cyanophycin synthase-like N-terminal domain-containing protein</fullName>
    </recommendedName>
</protein>
<name>A0ABU6IFY8_9ACTN</name>
<accession>A0ABU6IFY8</accession>
<gene>
    <name evidence="2" type="ORF">VIN30_02685</name>
</gene>
<dbReference type="RefSeq" id="WP_338209074.1">
    <property type="nucleotide sequence ID" value="NZ_JAYMFF010000002.1"/>
</dbReference>
<feature type="domain" description="Cyanophycin synthase-like N-terminal" evidence="1">
    <location>
        <begin position="35"/>
        <end position="133"/>
    </location>
</feature>
<evidence type="ECO:0000259" key="1">
    <source>
        <dbReference type="Pfam" id="PF18921"/>
    </source>
</evidence>
<dbReference type="InterPro" id="IPR044019">
    <property type="entry name" value="Cyanophycin_syn_N"/>
</dbReference>
<organism evidence="2 3">
    <name type="scientific">Adlercreutzia wanghongyangiae</name>
    <dbReference type="NCBI Taxonomy" id="3111451"/>
    <lineage>
        <taxon>Bacteria</taxon>
        <taxon>Bacillati</taxon>
        <taxon>Actinomycetota</taxon>
        <taxon>Coriobacteriia</taxon>
        <taxon>Eggerthellales</taxon>
        <taxon>Eggerthellaceae</taxon>
        <taxon>Adlercreutzia</taxon>
    </lineage>
</organism>
<reference evidence="2 3" key="1">
    <citation type="submission" date="2024-01" db="EMBL/GenBank/DDBJ databases">
        <title>novel species in genus Adlercreutzia.</title>
        <authorList>
            <person name="Liu X."/>
        </authorList>
    </citation>
    <scope>NUCLEOTIDE SEQUENCE [LARGE SCALE GENOMIC DNA]</scope>
    <source>
        <strain evidence="2 3">R7</strain>
    </source>
</reference>
<dbReference type="Pfam" id="PF18921">
    <property type="entry name" value="Cyanophycin_syn"/>
    <property type="match status" value="1"/>
</dbReference>